<organism evidence="7 8">
    <name type="scientific">Falsiroseomonas bella</name>
    <dbReference type="NCBI Taxonomy" id="2184016"/>
    <lineage>
        <taxon>Bacteria</taxon>
        <taxon>Pseudomonadati</taxon>
        <taxon>Pseudomonadota</taxon>
        <taxon>Alphaproteobacteria</taxon>
        <taxon>Acetobacterales</taxon>
        <taxon>Roseomonadaceae</taxon>
        <taxon>Falsiroseomonas</taxon>
    </lineage>
</organism>
<keyword evidence="2" id="KW-0285">Flavoprotein</keyword>
<accession>A0A317FD73</accession>
<evidence type="ECO:0000256" key="1">
    <source>
        <dbReference type="ARBA" id="ARBA00001974"/>
    </source>
</evidence>
<dbReference type="Gene3D" id="3.50.50.60">
    <property type="entry name" value="FAD/NAD(P)-binding domain"/>
    <property type="match status" value="2"/>
</dbReference>
<keyword evidence="8" id="KW-1185">Reference proteome</keyword>
<proteinExistence type="predicted"/>
<sequence length="553" mass="58811">MRQDCPDKRKRTERGALADLETDLVVVGTGAAGCGAALAGLARGLRVVVVEKSERLGGATASSLGGLWVPENHLMAAAGLSDSLDAARAYMKFLSGGYALAPMTEAYLQSSRIALRDFADAGVPFRLLRGLPDHYYPQAKGSVADGRLVEAMPIARDALGPWGDRLEEGVYNEAGVSWGDAIAWGGLGARQNWPEHELEARRQRRLLAAGPALVGQFLARLMAADVPILAGFRAERLILEDGRVAGVVGPRRIRATRGVVLASGGYEGSPELVNRFEGLPDWMNIFPRSVEGDGLVMGSELGAAVWRVPNNLAMLVGYAIPSPTEPGEWVFFSAGLRGLSYPHSIVVNDQARRFCDESQFQHVVAGLTRFDLGAHRHPNLPAWMLFDAQYLRRYSFARRPPGADLPDWVMRADTLPELAGVLGLDATALADTIARFNAGAERGEDPEHGRGSSAFARSTAGDPHAKHPNLGTLAEPPFCAVRIKLGGISAAGLLTDPDARVQHVRGRPIPGLYACGNAAAPTESGAGYQAGISLMRGLTFGWLAARHAVGAAG</sequence>
<evidence type="ECO:0000256" key="5">
    <source>
        <dbReference type="SAM" id="MobiDB-lite"/>
    </source>
</evidence>
<feature type="domain" description="FAD-dependent oxidoreductase 2 FAD-binding" evidence="6">
    <location>
        <begin position="23"/>
        <end position="533"/>
    </location>
</feature>
<dbReference type="PANTHER" id="PTHR43400:SF10">
    <property type="entry name" value="3-OXOSTEROID 1-DEHYDROGENASE"/>
    <property type="match status" value="1"/>
</dbReference>
<dbReference type="InterPro" id="IPR003953">
    <property type="entry name" value="FAD-dep_OxRdtase_2_FAD-bd"/>
</dbReference>
<dbReference type="InterPro" id="IPR036188">
    <property type="entry name" value="FAD/NAD-bd_sf"/>
</dbReference>
<evidence type="ECO:0000313" key="8">
    <source>
        <dbReference type="Proteomes" id="UP000245765"/>
    </source>
</evidence>
<dbReference type="GO" id="GO:0016491">
    <property type="term" value="F:oxidoreductase activity"/>
    <property type="evidence" value="ECO:0007669"/>
    <property type="project" value="UniProtKB-KW"/>
</dbReference>
<feature type="region of interest" description="Disordered" evidence="5">
    <location>
        <begin position="439"/>
        <end position="469"/>
    </location>
</feature>
<evidence type="ECO:0000259" key="6">
    <source>
        <dbReference type="Pfam" id="PF00890"/>
    </source>
</evidence>
<dbReference type="GO" id="GO:0008202">
    <property type="term" value="P:steroid metabolic process"/>
    <property type="evidence" value="ECO:0007669"/>
    <property type="project" value="UniProtKB-ARBA"/>
</dbReference>
<dbReference type="AlphaFoldDB" id="A0A317FD73"/>
<comment type="caution">
    <text evidence="7">The sequence shown here is derived from an EMBL/GenBank/DDBJ whole genome shotgun (WGS) entry which is preliminary data.</text>
</comment>
<evidence type="ECO:0000313" key="7">
    <source>
        <dbReference type="EMBL" id="PWS37040.1"/>
    </source>
</evidence>
<dbReference type="Pfam" id="PF00890">
    <property type="entry name" value="FAD_binding_2"/>
    <property type="match status" value="1"/>
</dbReference>
<keyword evidence="3" id="KW-0274">FAD</keyword>
<dbReference type="Proteomes" id="UP000245765">
    <property type="component" value="Unassembled WGS sequence"/>
</dbReference>
<dbReference type="PANTHER" id="PTHR43400">
    <property type="entry name" value="FUMARATE REDUCTASE"/>
    <property type="match status" value="1"/>
</dbReference>
<keyword evidence="4" id="KW-0560">Oxidoreductase</keyword>
<feature type="compositionally biased region" description="Basic and acidic residues" evidence="5">
    <location>
        <begin position="441"/>
        <end position="450"/>
    </location>
</feature>
<dbReference type="EMBL" id="QGNA01000002">
    <property type="protein sequence ID" value="PWS37040.1"/>
    <property type="molecule type" value="Genomic_DNA"/>
</dbReference>
<dbReference type="Gene3D" id="3.90.700.10">
    <property type="entry name" value="Succinate dehydrogenase/fumarate reductase flavoprotein, catalytic domain"/>
    <property type="match status" value="1"/>
</dbReference>
<dbReference type="InterPro" id="IPR027477">
    <property type="entry name" value="Succ_DH/fumarate_Rdtase_cat_sf"/>
</dbReference>
<evidence type="ECO:0000256" key="2">
    <source>
        <dbReference type="ARBA" id="ARBA00022630"/>
    </source>
</evidence>
<gene>
    <name evidence="7" type="ORF">DFH01_09185</name>
</gene>
<reference evidence="8" key="1">
    <citation type="submission" date="2018-05" db="EMBL/GenBank/DDBJ databases">
        <authorList>
            <person name="Du Z."/>
            <person name="Wang X."/>
        </authorList>
    </citation>
    <scope>NUCLEOTIDE SEQUENCE [LARGE SCALE GENOMIC DNA]</scope>
    <source>
        <strain evidence="8">CQN31</strain>
    </source>
</reference>
<dbReference type="SUPFAM" id="SSF56425">
    <property type="entry name" value="Succinate dehydrogenase/fumarate reductase flavoprotein, catalytic domain"/>
    <property type="match status" value="1"/>
</dbReference>
<dbReference type="SUPFAM" id="SSF51905">
    <property type="entry name" value="FAD/NAD(P)-binding domain"/>
    <property type="match status" value="1"/>
</dbReference>
<dbReference type="PROSITE" id="PS51257">
    <property type="entry name" value="PROKAR_LIPOPROTEIN"/>
    <property type="match status" value="1"/>
</dbReference>
<name>A0A317FD73_9PROT</name>
<evidence type="ECO:0000256" key="4">
    <source>
        <dbReference type="ARBA" id="ARBA00023002"/>
    </source>
</evidence>
<dbReference type="InterPro" id="IPR050315">
    <property type="entry name" value="FAD-oxidoreductase_2"/>
</dbReference>
<protein>
    <recommendedName>
        <fullName evidence="6">FAD-dependent oxidoreductase 2 FAD-binding domain-containing protein</fullName>
    </recommendedName>
</protein>
<comment type="cofactor">
    <cofactor evidence="1">
        <name>FAD</name>
        <dbReference type="ChEBI" id="CHEBI:57692"/>
    </cofactor>
</comment>
<evidence type="ECO:0000256" key="3">
    <source>
        <dbReference type="ARBA" id="ARBA00022827"/>
    </source>
</evidence>